<dbReference type="InterPro" id="IPR006314">
    <property type="entry name" value="Dyp_peroxidase"/>
</dbReference>
<dbReference type="Proteomes" id="UP000540568">
    <property type="component" value="Unassembled WGS sequence"/>
</dbReference>
<protein>
    <recommendedName>
        <fullName evidence="10 13">Deferrochelatase</fullName>
        <ecNumber evidence="13">1.11.1.-</ecNumber>
    </recommendedName>
    <alternativeName>
        <fullName evidence="11 13">Peroxidase EfeB</fullName>
    </alternativeName>
</protein>
<dbReference type="SUPFAM" id="SSF54909">
    <property type="entry name" value="Dimeric alpha+beta barrel"/>
    <property type="match status" value="1"/>
</dbReference>
<dbReference type="InterPro" id="IPR011008">
    <property type="entry name" value="Dimeric_a/b-barrel"/>
</dbReference>
<evidence type="ECO:0000256" key="13">
    <source>
        <dbReference type="RuleBase" id="RU365017"/>
    </source>
</evidence>
<evidence type="ECO:0000256" key="2">
    <source>
        <dbReference type="ARBA" id="ARBA00022559"/>
    </source>
</evidence>
<comment type="function">
    <text evidence="13">Involved in the recovery of exogenous heme iron. Extracts iron from heme while preserving the protoporphyrin ring intact.</text>
</comment>
<feature type="region of interest" description="Disordered" evidence="14">
    <location>
        <begin position="1"/>
        <end position="27"/>
    </location>
</feature>
<keyword evidence="6 13" id="KW-0560">Oxidoreductase</keyword>
<sequence>MNLPDDAPATPPDQPTPQGEGPVGGAGVSRRALLGAAGAGLVGAAAGAVGGFVAGRAEQHPAPSAPDAVPFAGAHQAGIVTPAQDRLHFATWDLTTTSRDDVVDLLRRWTVAADRMTRGLPAGELSPVGGPYDAPPDDTGEAQELTSANLTITFGFGPSLFTTSDGVDRFGLADRRPALLEDLPHFPGDVLEEMRTGGDLAVQACADDPQVAVHAIRNLARLAFGTAAVRWSQLGYGRTARTSQAQATPRNLFGFKDGTANVVAEDTSALDDHVWVAPGDDAAASWLAGGSYLVARRIRMTIETWDRSPLREQEQIVGRTKGSGAPLSGGDENTRPDFALAGRDDVPLIDPASHVALAHPSANGGARMLRRGYNYTDGSDGLGRLDAGLFFLAYVRDPATQYVPMQTRLSRDDLMSEYLRHTGSGLWAVPPGVTDRGALDAGAYVGQGLFEA</sequence>
<evidence type="ECO:0000256" key="7">
    <source>
        <dbReference type="ARBA" id="ARBA00023004"/>
    </source>
</evidence>
<comment type="catalytic activity">
    <reaction evidence="12">
        <text>heme b + 2 H(+) = protoporphyrin IX + Fe(2+)</text>
        <dbReference type="Rhea" id="RHEA:22584"/>
        <dbReference type="ChEBI" id="CHEBI:15378"/>
        <dbReference type="ChEBI" id="CHEBI:29033"/>
        <dbReference type="ChEBI" id="CHEBI:57306"/>
        <dbReference type="ChEBI" id="CHEBI:60344"/>
        <dbReference type="EC" id="4.98.1.1"/>
    </reaction>
    <physiologicalReaction direction="left-to-right" evidence="12">
        <dbReference type="Rhea" id="RHEA:22585"/>
    </physiologicalReaction>
</comment>
<comment type="similarity">
    <text evidence="9 13">Belongs to the DyP-type peroxidase family.</text>
</comment>
<reference evidence="17 18" key="1">
    <citation type="submission" date="2020-07" db="EMBL/GenBank/DDBJ databases">
        <title>Sequencing the genomes of 1000 actinobacteria strains.</title>
        <authorList>
            <person name="Klenk H.-P."/>
        </authorList>
    </citation>
    <scope>NUCLEOTIDE SEQUENCE [LARGE SCALE GENOMIC DNA]</scope>
    <source>
        <strain evidence="17 18">DSM 44121</strain>
    </source>
</reference>
<evidence type="ECO:0000256" key="11">
    <source>
        <dbReference type="ARBA" id="ARBA00033775"/>
    </source>
</evidence>
<keyword evidence="3 13" id="KW-0349">Heme</keyword>
<evidence type="ECO:0000256" key="3">
    <source>
        <dbReference type="ARBA" id="ARBA00022617"/>
    </source>
</evidence>
<dbReference type="AlphaFoldDB" id="A0A7W3J7Z6"/>
<keyword evidence="4 13" id="KW-0479">Metal-binding</keyword>
<dbReference type="PANTHER" id="PTHR30521:SF4">
    <property type="entry name" value="DEFERROCHELATASE"/>
    <property type="match status" value="1"/>
</dbReference>
<dbReference type="PROSITE" id="PS51318">
    <property type="entry name" value="TAT"/>
    <property type="match status" value="1"/>
</dbReference>
<dbReference type="NCBIfam" id="TIGR01413">
    <property type="entry name" value="Dyp_perox_fam"/>
    <property type="match status" value="1"/>
</dbReference>
<dbReference type="RefSeq" id="WP_182615447.1">
    <property type="nucleotide sequence ID" value="NZ_BAAATF010000006.1"/>
</dbReference>
<comment type="caution">
    <text evidence="17">The sequence shown here is derived from an EMBL/GenBank/DDBJ whole genome shotgun (WGS) entry which is preliminary data.</text>
</comment>
<keyword evidence="7 13" id="KW-0408">Iron</keyword>
<comment type="subcellular location">
    <subcellularLocation>
        <location evidence="1">Cell envelope</location>
    </subcellularLocation>
</comment>
<evidence type="ECO:0000313" key="18">
    <source>
        <dbReference type="Proteomes" id="UP000540568"/>
    </source>
</evidence>
<dbReference type="GO" id="GO:0020037">
    <property type="term" value="F:heme binding"/>
    <property type="evidence" value="ECO:0007669"/>
    <property type="project" value="InterPro"/>
</dbReference>
<evidence type="ECO:0000256" key="6">
    <source>
        <dbReference type="ARBA" id="ARBA00023002"/>
    </source>
</evidence>
<keyword evidence="18" id="KW-1185">Reference proteome</keyword>
<keyword evidence="8" id="KW-0456">Lyase</keyword>
<dbReference type="InterPro" id="IPR006311">
    <property type="entry name" value="TAT_signal"/>
</dbReference>
<dbReference type="EC" id="1.11.1.-" evidence="13"/>
<evidence type="ECO:0000256" key="4">
    <source>
        <dbReference type="ARBA" id="ARBA00022723"/>
    </source>
</evidence>
<name>A0A7W3J7Z6_9MICO</name>
<evidence type="ECO:0000256" key="9">
    <source>
        <dbReference type="ARBA" id="ARBA00025737"/>
    </source>
</evidence>
<dbReference type="GO" id="GO:0004601">
    <property type="term" value="F:peroxidase activity"/>
    <property type="evidence" value="ECO:0007669"/>
    <property type="project" value="UniProtKB-KW"/>
</dbReference>
<dbReference type="GO" id="GO:0004325">
    <property type="term" value="F:ferrochelatase activity"/>
    <property type="evidence" value="ECO:0007669"/>
    <property type="project" value="UniProtKB-EC"/>
</dbReference>
<evidence type="ECO:0000259" key="15">
    <source>
        <dbReference type="Pfam" id="PF04261"/>
    </source>
</evidence>
<evidence type="ECO:0000313" key="17">
    <source>
        <dbReference type="EMBL" id="MBA8807834.1"/>
    </source>
</evidence>
<dbReference type="GO" id="GO:0005829">
    <property type="term" value="C:cytosol"/>
    <property type="evidence" value="ECO:0007669"/>
    <property type="project" value="TreeGrafter"/>
</dbReference>
<dbReference type="EMBL" id="JACGWV010000001">
    <property type="protein sequence ID" value="MBA8807834.1"/>
    <property type="molecule type" value="Genomic_DNA"/>
</dbReference>
<dbReference type="PROSITE" id="PS51404">
    <property type="entry name" value="DYP_PEROXIDASE"/>
    <property type="match status" value="1"/>
</dbReference>
<keyword evidence="5" id="KW-0732">Signal</keyword>
<evidence type="ECO:0000256" key="14">
    <source>
        <dbReference type="SAM" id="MobiDB-lite"/>
    </source>
</evidence>
<proteinExistence type="inferred from homology"/>
<comment type="cofactor">
    <cofactor evidence="13">
        <name>heme b</name>
        <dbReference type="ChEBI" id="CHEBI:60344"/>
    </cofactor>
    <text evidence="13">Binds 1 heme b (iron(II)-protoporphyrin IX) group non-covalently per subunit.</text>
</comment>
<dbReference type="InterPro" id="IPR048327">
    <property type="entry name" value="Dyp_perox_N"/>
</dbReference>
<dbReference type="NCBIfam" id="TIGR01412">
    <property type="entry name" value="tat_substr_1"/>
    <property type="match status" value="1"/>
</dbReference>
<evidence type="ECO:0000259" key="16">
    <source>
        <dbReference type="Pfam" id="PF20628"/>
    </source>
</evidence>
<keyword evidence="2 13" id="KW-0575">Peroxidase</keyword>
<dbReference type="GO" id="GO:0033212">
    <property type="term" value="P:iron import into cell"/>
    <property type="evidence" value="ECO:0007669"/>
    <property type="project" value="InterPro"/>
</dbReference>
<dbReference type="GO" id="GO:0030313">
    <property type="term" value="C:cell envelope"/>
    <property type="evidence" value="ECO:0007669"/>
    <property type="project" value="UniProtKB-SubCell"/>
</dbReference>
<dbReference type="InterPro" id="IPR006313">
    <property type="entry name" value="EfeB/EfeN"/>
</dbReference>
<dbReference type="PANTHER" id="PTHR30521">
    <property type="entry name" value="DEFERROCHELATASE/PEROXIDASE"/>
    <property type="match status" value="1"/>
</dbReference>
<feature type="domain" description="Dyp-type peroxidase C-terminal" evidence="16">
    <location>
        <begin position="248"/>
        <end position="433"/>
    </location>
</feature>
<dbReference type="Pfam" id="PF20628">
    <property type="entry name" value="Dyp_perox_C"/>
    <property type="match status" value="1"/>
</dbReference>
<evidence type="ECO:0000256" key="1">
    <source>
        <dbReference type="ARBA" id="ARBA00004196"/>
    </source>
</evidence>
<evidence type="ECO:0000256" key="8">
    <source>
        <dbReference type="ARBA" id="ARBA00023239"/>
    </source>
</evidence>
<dbReference type="GO" id="GO:0046872">
    <property type="term" value="F:metal ion binding"/>
    <property type="evidence" value="ECO:0007669"/>
    <property type="project" value="UniProtKB-KW"/>
</dbReference>
<organism evidence="17 18">
    <name type="scientific">Promicromonospora sukumoe</name>
    <dbReference type="NCBI Taxonomy" id="88382"/>
    <lineage>
        <taxon>Bacteria</taxon>
        <taxon>Bacillati</taxon>
        <taxon>Actinomycetota</taxon>
        <taxon>Actinomycetes</taxon>
        <taxon>Micrococcales</taxon>
        <taxon>Promicromonosporaceae</taxon>
        <taxon>Promicromonospora</taxon>
    </lineage>
</organism>
<accession>A0A7W3J7Z6</accession>
<gene>
    <name evidence="17" type="ORF">FHX71_001776</name>
</gene>
<feature type="domain" description="Dyp-type peroxidase N-terminal" evidence="15">
    <location>
        <begin position="76"/>
        <end position="236"/>
    </location>
</feature>
<evidence type="ECO:0000256" key="5">
    <source>
        <dbReference type="ARBA" id="ARBA00022729"/>
    </source>
</evidence>
<dbReference type="Pfam" id="PF04261">
    <property type="entry name" value="Dyp_perox_N"/>
    <property type="match status" value="1"/>
</dbReference>
<evidence type="ECO:0000256" key="10">
    <source>
        <dbReference type="ARBA" id="ARBA00033771"/>
    </source>
</evidence>
<dbReference type="InterPro" id="IPR048328">
    <property type="entry name" value="Dyp_perox_C"/>
</dbReference>
<evidence type="ECO:0000256" key="12">
    <source>
        <dbReference type="ARBA" id="ARBA00048856"/>
    </source>
</evidence>